<comment type="caution">
    <text evidence="7">The sequence shown here is derived from an EMBL/GenBank/DDBJ whole genome shotgun (WGS) entry which is preliminary data.</text>
</comment>
<proteinExistence type="inferred from homology"/>
<protein>
    <recommendedName>
        <fullName evidence="9">Bax inhibitor 1</fullName>
    </recommendedName>
</protein>
<name>A0AAE1IVM1_9FABA</name>
<dbReference type="GO" id="GO:0016020">
    <property type="term" value="C:membrane"/>
    <property type="evidence" value="ECO:0007669"/>
    <property type="project" value="UniProtKB-SubCell"/>
</dbReference>
<comment type="subcellular location">
    <subcellularLocation>
        <location evidence="1">Membrane</location>
        <topology evidence="1">Multi-pass membrane protein</topology>
    </subcellularLocation>
</comment>
<dbReference type="AlphaFoldDB" id="A0AAE1IVM1"/>
<evidence type="ECO:0000256" key="4">
    <source>
        <dbReference type="ARBA" id="ARBA00022989"/>
    </source>
</evidence>
<gene>
    <name evidence="7" type="ORF">QN277_005066</name>
</gene>
<keyword evidence="8" id="KW-1185">Reference proteome</keyword>
<evidence type="ECO:0000313" key="8">
    <source>
        <dbReference type="Proteomes" id="UP001293593"/>
    </source>
</evidence>
<evidence type="ECO:0008006" key="9">
    <source>
        <dbReference type="Google" id="ProtNLM"/>
    </source>
</evidence>
<accession>A0AAE1IVM1</accession>
<evidence type="ECO:0000256" key="5">
    <source>
        <dbReference type="ARBA" id="ARBA00023136"/>
    </source>
</evidence>
<dbReference type="Pfam" id="PF01027">
    <property type="entry name" value="Bax1-I"/>
    <property type="match status" value="1"/>
</dbReference>
<comment type="caution">
    <text evidence="6">Lacks conserved residue(s) required for the propagation of feature annotation.</text>
</comment>
<keyword evidence="5 6" id="KW-0472">Membrane</keyword>
<dbReference type="PANTHER" id="PTHR23291">
    <property type="entry name" value="BAX INHIBITOR-RELATED"/>
    <property type="match status" value="1"/>
</dbReference>
<dbReference type="PANTHER" id="PTHR23291:SF32">
    <property type="entry name" value="BAX INHIBITOR 1"/>
    <property type="match status" value="1"/>
</dbReference>
<organism evidence="7 8">
    <name type="scientific">Acacia crassicarpa</name>
    <name type="common">northern wattle</name>
    <dbReference type="NCBI Taxonomy" id="499986"/>
    <lineage>
        <taxon>Eukaryota</taxon>
        <taxon>Viridiplantae</taxon>
        <taxon>Streptophyta</taxon>
        <taxon>Embryophyta</taxon>
        <taxon>Tracheophyta</taxon>
        <taxon>Spermatophyta</taxon>
        <taxon>Magnoliopsida</taxon>
        <taxon>eudicotyledons</taxon>
        <taxon>Gunneridae</taxon>
        <taxon>Pentapetalae</taxon>
        <taxon>rosids</taxon>
        <taxon>fabids</taxon>
        <taxon>Fabales</taxon>
        <taxon>Fabaceae</taxon>
        <taxon>Caesalpinioideae</taxon>
        <taxon>mimosoid clade</taxon>
        <taxon>Acacieae</taxon>
        <taxon>Acacia</taxon>
    </lineage>
</organism>
<evidence type="ECO:0000256" key="3">
    <source>
        <dbReference type="ARBA" id="ARBA00022692"/>
    </source>
</evidence>
<comment type="similarity">
    <text evidence="2 6">Belongs to the BI1 family.</text>
</comment>
<evidence type="ECO:0000256" key="6">
    <source>
        <dbReference type="RuleBase" id="RU004379"/>
    </source>
</evidence>
<reference evidence="7" key="1">
    <citation type="submission" date="2023-10" db="EMBL/GenBank/DDBJ databases">
        <title>Chromosome-level genome of the transformable northern wattle, Acacia crassicarpa.</title>
        <authorList>
            <person name="Massaro I."/>
            <person name="Sinha N.R."/>
            <person name="Poethig S."/>
            <person name="Leichty A.R."/>
        </authorList>
    </citation>
    <scope>NUCLEOTIDE SEQUENCE</scope>
    <source>
        <strain evidence="7">Acra3RX</strain>
        <tissue evidence="7">Leaf</tissue>
    </source>
</reference>
<keyword evidence="3 6" id="KW-0812">Transmembrane</keyword>
<evidence type="ECO:0000313" key="7">
    <source>
        <dbReference type="EMBL" id="KAK4258636.1"/>
    </source>
</evidence>
<dbReference type="EMBL" id="JAWXYG010000011">
    <property type="protein sequence ID" value="KAK4258636.1"/>
    <property type="molecule type" value="Genomic_DNA"/>
</dbReference>
<dbReference type="Proteomes" id="UP001293593">
    <property type="component" value="Unassembled WGS sequence"/>
</dbReference>
<sequence>MDAFTSFSDSQSSSRNRWNYITLKNRHRWNYNTLNNFREISLVVQNHIKQVYLVSSCAVVVAAVGAYLHLLWNIGGFLTAGASLGSIIWLLYTPPYEEKKRVSLLLASSLFQGASIGLLIDLAIHVDPRLIVIAFVGTSLAFA</sequence>
<evidence type="ECO:0000256" key="1">
    <source>
        <dbReference type="ARBA" id="ARBA00004141"/>
    </source>
</evidence>
<feature type="transmembrane region" description="Helical" evidence="6">
    <location>
        <begin position="104"/>
        <end position="124"/>
    </location>
</feature>
<dbReference type="InterPro" id="IPR006214">
    <property type="entry name" value="Bax_inhibitor_1-related"/>
</dbReference>
<feature type="transmembrane region" description="Helical" evidence="6">
    <location>
        <begin position="74"/>
        <end position="92"/>
    </location>
</feature>
<evidence type="ECO:0000256" key="2">
    <source>
        <dbReference type="ARBA" id="ARBA00010350"/>
    </source>
</evidence>
<keyword evidence="4 6" id="KW-1133">Transmembrane helix</keyword>